<feature type="domain" description="PKD" evidence="2">
    <location>
        <begin position="779"/>
        <end position="856"/>
    </location>
</feature>
<feature type="domain" description="PKD" evidence="2">
    <location>
        <begin position="979"/>
        <end position="1031"/>
    </location>
</feature>
<dbReference type="PROSITE" id="PS50093">
    <property type="entry name" value="PKD"/>
    <property type="match status" value="5"/>
</dbReference>
<proteinExistence type="predicted"/>
<dbReference type="SMART" id="SM00089">
    <property type="entry name" value="PKD"/>
    <property type="match status" value="5"/>
</dbReference>
<evidence type="ECO:0000259" key="2">
    <source>
        <dbReference type="PROSITE" id="PS50093"/>
    </source>
</evidence>
<reference evidence="3 4" key="1">
    <citation type="submission" date="2016-10" db="EMBL/GenBank/DDBJ databases">
        <authorList>
            <person name="de Groot N.N."/>
        </authorList>
    </citation>
    <scope>NUCLEOTIDE SEQUENCE [LARGE SCALE GENOMIC DNA]</scope>
    <source>
        <strain evidence="3 4">DSM 527</strain>
    </source>
</reference>
<feature type="chain" id="PRO_5011609101" evidence="1">
    <location>
        <begin position="35"/>
        <end position="1376"/>
    </location>
</feature>
<evidence type="ECO:0000313" key="4">
    <source>
        <dbReference type="Proteomes" id="UP000199045"/>
    </source>
</evidence>
<feature type="domain" description="PKD" evidence="2">
    <location>
        <begin position="1126"/>
        <end position="1195"/>
    </location>
</feature>
<dbReference type="OrthoDB" id="7794186at2"/>
<dbReference type="Gene3D" id="2.60.40.10">
    <property type="entry name" value="Immunoglobulins"/>
    <property type="match status" value="5"/>
</dbReference>
<protein>
    <submittedName>
        <fullName evidence="3">Gliding motility-associated C-terminal domain-containing protein</fullName>
    </submittedName>
</protein>
<organism evidence="3 4">
    <name type="scientific">Chitinophaga filiformis</name>
    <name type="common">Myxococcus filiformis</name>
    <name type="synonym">Flexibacter filiformis</name>
    <dbReference type="NCBI Taxonomy" id="104663"/>
    <lineage>
        <taxon>Bacteria</taxon>
        <taxon>Pseudomonadati</taxon>
        <taxon>Bacteroidota</taxon>
        <taxon>Chitinophagia</taxon>
        <taxon>Chitinophagales</taxon>
        <taxon>Chitinophagaceae</taxon>
        <taxon>Chitinophaga</taxon>
    </lineage>
</organism>
<dbReference type="Pfam" id="PF13585">
    <property type="entry name" value="CHU_C"/>
    <property type="match status" value="1"/>
</dbReference>
<feature type="signal peptide" evidence="1">
    <location>
        <begin position="1"/>
        <end position="34"/>
    </location>
</feature>
<dbReference type="Proteomes" id="UP000199045">
    <property type="component" value="Unassembled WGS sequence"/>
</dbReference>
<dbReference type="InterPro" id="IPR035986">
    <property type="entry name" value="PKD_dom_sf"/>
</dbReference>
<dbReference type="CDD" id="cd00146">
    <property type="entry name" value="PKD"/>
    <property type="match status" value="3"/>
</dbReference>
<feature type="domain" description="PKD" evidence="2">
    <location>
        <begin position="1066"/>
        <end position="1110"/>
    </location>
</feature>
<sequence length="1376" mass="146852">MTTFVTNIFNHMQAAVRKGAVACILTLCSISAMGQGVSNRGKEFWVGYGHHQFMEPGFTNSQDMVIYLSAEDAATVTVSIDGTAWTRTYNIPANTVIVTETIPKSGAIDARLFSVPPSYGGTGGEGLFSNKGIHIVSNVPIVAYAHIFGSVSSGATMLMPVSTWGYSYTSLNSQQSFANDCFSWMYVIAKEDNTMVEINPSESSRNGRAANVPFTVTLNKGDIYQLIGAPLGSGKGKELTGTTVRSIANASGKCFPVAVFSGSSRTSINCTGVTAGTSGDNNMQQVFPYQAWGKRYLTMPISGRVATSFQTNIYKVVVKDPSTVVKRNGVQLTGLTPHMCYEFQSNTADYIEADKPVLLAQFMASQGGCPNTTGIGDPEMIYLSPVEQATKKVAFYRNNVEKIEINGLLLVIPDNGMKSLTVDGSQTFDVTYPHPNLPGYTVVVKRWPAAAAQCTVQSDSAFNAITYGLGDFESYGYNAGTFINNLNAIGQIHNEADTTKDVHTFTCVNTPLDLSVLLTYQPTKLEWQLSKLGTGITPAADVLQNAPAPAKQLLVNGVVYYQYTLPQSYQFTSAGYFDITVLSTAPHIDNCNNTEEINFSVTVKGKPNAVATYSFPTGCVLDTAYFAGKDSSNGYKLAQWRWEFPGNIISTVQKPGQRLNIGTQTVKYAVATEDGCVADTSFNLTVYNKPVADFAATPAAVCAGSTVTFTDNATYGGPAPVKEWYWDFGNGDTKTNATNAAATTVYKDYQTYTVKQVVKVSQLCVSDTLKKTVTVYAAPVASFTYPRNCISQGEQILFTSTSTTPDGQALASYAWDFGDINATPANPNTSTLADPVHSYTYYGSYKIRHSVTTVNGCVKDTVVTATFNVKPVLTYASIPAVCESVKGAISIALAGVTNGVTGAGIYRGPYVDDAGNFNPSAAGAGTHTVEYVFTTTNGCMDSVTATVTVLPAPGADFIVSPDVCLGAAVRITDQSTIASGTITSWHWSFGDGTTDVQPTGAAFDKLYAGSGTYAVKLAVVSDNGCTSDTVTKNTVIHPQPVADFRLPVAVCIPGGTAAFTNTSAVGDQSALSYQWNFGDGVGTSTATNPAYRYAAAGKYDITLSVISAYGCTHDTTKSFSAFFNSPVAAFTASPDTLCQGTDNFFADESTVANGTISAWAWDFGEGSTDDVADPVKRYKDPGDYTVQLVVTSNAGCVSEPFSSPVKIYLQPVVDAGPSFVVTQGTVVQFKPVVNDETGLSFRWTPADNLNNPDVLRPQLIVMDDATYTLTATGLGGCTANDELTVKVFKPVKVPNAFSPNGDGINDTWVLSNLSDYPGCTIEIFNRYGQRVFQSTGYNTPWDGTMNGHPLPLATYYYVIQLKNGFAPMTGYVVIVQ</sequence>
<evidence type="ECO:0000256" key="1">
    <source>
        <dbReference type="SAM" id="SignalP"/>
    </source>
</evidence>
<dbReference type="InterPro" id="IPR000601">
    <property type="entry name" value="PKD_dom"/>
</dbReference>
<dbReference type="InterPro" id="IPR026341">
    <property type="entry name" value="T9SS_type_B"/>
</dbReference>
<dbReference type="SUPFAM" id="SSF49299">
    <property type="entry name" value="PKD domain"/>
    <property type="match status" value="6"/>
</dbReference>
<dbReference type="STRING" id="104663.SAMN04488121_10652"/>
<dbReference type="EMBL" id="FNBN01000006">
    <property type="protein sequence ID" value="SDG72787.1"/>
    <property type="molecule type" value="Genomic_DNA"/>
</dbReference>
<dbReference type="InterPro" id="IPR022409">
    <property type="entry name" value="PKD/Chitinase_dom"/>
</dbReference>
<evidence type="ECO:0000313" key="3">
    <source>
        <dbReference type="EMBL" id="SDG72787.1"/>
    </source>
</evidence>
<dbReference type="InterPro" id="IPR035234">
    <property type="entry name" value="IgGFc-bd_N"/>
</dbReference>
<dbReference type="InterPro" id="IPR013783">
    <property type="entry name" value="Ig-like_fold"/>
</dbReference>
<name>A0A1G7WLC4_CHIFI</name>
<dbReference type="NCBIfam" id="TIGR04131">
    <property type="entry name" value="Bac_Flav_CTERM"/>
    <property type="match status" value="1"/>
</dbReference>
<accession>A0A1G7WLC4</accession>
<keyword evidence="1" id="KW-0732">Signal</keyword>
<dbReference type="RefSeq" id="WP_089835136.1">
    <property type="nucleotide sequence ID" value="NZ_FNBN01000006.1"/>
</dbReference>
<dbReference type="Pfam" id="PF17517">
    <property type="entry name" value="IgGFc_binding"/>
    <property type="match status" value="1"/>
</dbReference>
<dbReference type="Pfam" id="PF18911">
    <property type="entry name" value="PKD_4"/>
    <property type="match status" value="5"/>
</dbReference>
<feature type="domain" description="PKD" evidence="2">
    <location>
        <begin position="690"/>
        <end position="755"/>
    </location>
</feature>
<gene>
    <name evidence="3" type="ORF">SAMN04488121_10652</name>
</gene>